<dbReference type="InterPro" id="IPR000961">
    <property type="entry name" value="AGC-kinase_C"/>
</dbReference>
<comment type="catalytic activity">
    <reaction evidence="8">
        <text>L-seryl-[protein] + ATP = O-phospho-L-seryl-[protein] + ADP + H(+)</text>
        <dbReference type="Rhea" id="RHEA:17989"/>
        <dbReference type="Rhea" id="RHEA-COMP:9863"/>
        <dbReference type="Rhea" id="RHEA-COMP:11604"/>
        <dbReference type="ChEBI" id="CHEBI:15378"/>
        <dbReference type="ChEBI" id="CHEBI:29999"/>
        <dbReference type="ChEBI" id="CHEBI:30616"/>
        <dbReference type="ChEBI" id="CHEBI:83421"/>
        <dbReference type="ChEBI" id="CHEBI:456216"/>
        <dbReference type="EC" id="2.7.11.11"/>
    </reaction>
</comment>
<feature type="non-terminal residue" evidence="11">
    <location>
        <position position="1"/>
    </location>
</feature>
<evidence type="ECO:0000256" key="7">
    <source>
        <dbReference type="ARBA" id="ARBA00047292"/>
    </source>
</evidence>
<dbReference type="GO" id="GO:0004691">
    <property type="term" value="F:cAMP-dependent protein kinase activity"/>
    <property type="evidence" value="ECO:0007669"/>
    <property type="project" value="UniProtKB-EC"/>
</dbReference>
<sequence>RFPESDARFYVCEVLIALEYLHGQNVVYRDLKPENILLDTTGHTKLADFGFAKVITGTTQSFCGTPDYIAAEVVANKPYTKAVDWWSFGVLVFELVSGKTPFGDESSERIYDNIQAGRIKWHALIKGPCKDVVRRLLDLDMDRRLGSQGDGAEIRAHPWFKGLNWKKLESRQCSPPFVP</sequence>
<dbReference type="GO" id="GO:0005524">
    <property type="term" value="F:ATP binding"/>
    <property type="evidence" value="ECO:0007669"/>
    <property type="project" value="UniProtKB-KW"/>
</dbReference>
<evidence type="ECO:0000256" key="1">
    <source>
        <dbReference type="ARBA" id="ARBA00012444"/>
    </source>
</evidence>
<evidence type="ECO:0000259" key="9">
    <source>
        <dbReference type="PROSITE" id="PS50011"/>
    </source>
</evidence>
<evidence type="ECO:0000313" key="11">
    <source>
        <dbReference type="EMBL" id="RKO89825.1"/>
    </source>
</evidence>
<accession>A0A4P9WDL9</accession>
<dbReference type="OrthoDB" id="63267at2759"/>
<feature type="domain" description="Protein kinase" evidence="9">
    <location>
        <begin position="1"/>
        <end position="160"/>
    </location>
</feature>
<organism evidence="11 12">
    <name type="scientific">Blyttiomyces helicus</name>
    <dbReference type="NCBI Taxonomy" id="388810"/>
    <lineage>
        <taxon>Eukaryota</taxon>
        <taxon>Fungi</taxon>
        <taxon>Fungi incertae sedis</taxon>
        <taxon>Chytridiomycota</taxon>
        <taxon>Chytridiomycota incertae sedis</taxon>
        <taxon>Chytridiomycetes</taxon>
        <taxon>Chytridiomycetes incertae sedis</taxon>
        <taxon>Blyttiomyces</taxon>
    </lineage>
</organism>
<dbReference type="InterPro" id="IPR008271">
    <property type="entry name" value="Ser/Thr_kinase_AS"/>
</dbReference>
<dbReference type="Proteomes" id="UP000269721">
    <property type="component" value="Unassembled WGS sequence"/>
</dbReference>
<dbReference type="SMART" id="SM00220">
    <property type="entry name" value="S_TKc"/>
    <property type="match status" value="1"/>
</dbReference>
<evidence type="ECO:0000256" key="5">
    <source>
        <dbReference type="ARBA" id="ARBA00022777"/>
    </source>
</evidence>
<dbReference type="SUPFAM" id="SSF56112">
    <property type="entry name" value="Protein kinase-like (PK-like)"/>
    <property type="match status" value="1"/>
</dbReference>
<gene>
    <name evidence="11" type="ORF">BDK51DRAFT_7284</name>
</gene>
<keyword evidence="5 11" id="KW-0418">Kinase</keyword>
<dbReference type="EMBL" id="KZ995868">
    <property type="protein sequence ID" value="RKO89825.1"/>
    <property type="molecule type" value="Genomic_DNA"/>
</dbReference>
<keyword evidence="3" id="KW-0808">Transferase</keyword>
<dbReference type="EC" id="2.7.11.11" evidence="1"/>
<comment type="catalytic activity">
    <reaction evidence="7">
        <text>L-threonyl-[protein] + ATP = O-phospho-L-threonyl-[protein] + ADP + H(+)</text>
        <dbReference type="Rhea" id="RHEA:46608"/>
        <dbReference type="Rhea" id="RHEA-COMP:11060"/>
        <dbReference type="Rhea" id="RHEA-COMP:11605"/>
        <dbReference type="ChEBI" id="CHEBI:15378"/>
        <dbReference type="ChEBI" id="CHEBI:30013"/>
        <dbReference type="ChEBI" id="CHEBI:30616"/>
        <dbReference type="ChEBI" id="CHEBI:61977"/>
        <dbReference type="ChEBI" id="CHEBI:456216"/>
        <dbReference type="EC" id="2.7.11.11"/>
    </reaction>
</comment>
<proteinExistence type="predicted"/>
<keyword evidence="12" id="KW-1185">Reference proteome</keyword>
<evidence type="ECO:0000259" key="10">
    <source>
        <dbReference type="PROSITE" id="PS51285"/>
    </source>
</evidence>
<keyword evidence="2" id="KW-0723">Serine/threonine-protein kinase</keyword>
<feature type="domain" description="AGC-kinase C-terminal" evidence="10">
    <location>
        <begin position="161"/>
        <end position="179"/>
    </location>
</feature>
<dbReference type="InterPro" id="IPR011009">
    <property type="entry name" value="Kinase-like_dom_sf"/>
</dbReference>
<evidence type="ECO:0000256" key="4">
    <source>
        <dbReference type="ARBA" id="ARBA00022741"/>
    </source>
</evidence>
<dbReference type="PROSITE" id="PS50011">
    <property type="entry name" value="PROTEIN_KINASE_DOM"/>
    <property type="match status" value="1"/>
</dbReference>
<dbReference type="PANTHER" id="PTHR24353">
    <property type="entry name" value="CYCLIC NUCLEOTIDE-DEPENDENT PROTEIN KINASE"/>
    <property type="match status" value="1"/>
</dbReference>
<feature type="non-terminal residue" evidence="11">
    <location>
        <position position="179"/>
    </location>
</feature>
<keyword evidence="4" id="KW-0547">Nucleotide-binding</keyword>
<reference evidence="12" key="1">
    <citation type="journal article" date="2018" name="Nat. Microbiol.">
        <title>Leveraging single-cell genomics to expand the fungal tree of life.</title>
        <authorList>
            <person name="Ahrendt S.R."/>
            <person name="Quandt C.A."/>
            <person name="Ciobanu D."/>
            <person name="Clum A."/>
            <person name="Salamov A."/>
            <person name="Andreopoulos B."/>
            <person name="Cheng J.F."/>
            <person name="Woyke T."/>
            <person name="Pelin A."/>
            <person name="Henrissat B."/>
            <person name="Reynolds N.K."/>
            <person name="Benny G.L."/>
            <person name="Smith M.E."/>
            <person name="James T.Y."/>
            <person name="Grigoriev I.V."/>
        </authorList>
    </citation>
    <scope>NUCLEOTIDE SEQUENCE [LARGE SCALE GENOMIC DNA]</scope>
</reference>
<evidence type="ECO:0000256" key="3">
    <source>
        <dbReference type="ARBA" id="ARBA00022679"/>
    </source>
</evidence>
<protein>
    <recommendedName>
        <fullName evidence="1">cAMP-dependent protein kinase</fullName>
        <ecNumber evidence="1">2.7.11.11</ecNumber>
    </recommendedName>
</protein>
<dbReference type="PANTHER" id="PTHR24353:SF153">
    <property type="entry name" value="CAMP-DEPENDENT PROTEIN KINASE CATALYTIC SUBUNIT 1"/>
    <property type="match status" value="1"/>
</dbReference>
<name>A0A4P9WDL9_9FUNG</name>
<evidence type="ECO:0000256" key="2">
    <source>
        <dbReference type="ARBA" id="ARBA00022527"/>
    </source>
</evidence>
<evidence type="ECO:0000256" key="8">
    <source>
        <dbReference type="ARBA" id="ARBA00047454"/>
    </source>
</evidence>
<dbReference type="GO" id="GO:0005634">
    <property type="term" value="C:nucleus"/>
    <property type="evidence" value="ECO:0007669"/>
    <property type="project" value="TreeGrafter"/>
</dbReference>
<evidence type="ECO:0000313" key="12">
    <source>
        <dbReference type="Proteomes" id="UP000269721"/>
    </source>
</evidence>
<evidence type="ECO:0000256" key="6">
    <source>
        <dbReference type="ARBA" id="ARBA00022840"/>
    </source>
</evidence>
<dbReference type="Pfam" id="PF00069">
    <property type="entry name" value="Pkinase"/>
    <property type="match status" value="1"/>
</dbReference>
<dbReference type="AlphaFoldDB" id="A0A4P9WDL9"/>
<dbReference type="GO" id="GO:0005829">
    <property type="term" value="C:cytosol"/>
    <property type="evidence" value="ECO:0007669"/>
    <property type="project" value="TreeGrafter"/>
</dbReference>
<dbReference type="FunFam" id="1.10.510.10:FF:000465">
    <property type="entry name" value="Non-specific serine/threonine protein kinase"/>
    <property type="match status" value="1"/>
</dbReference>
<dbReference type="InterPro" id="IPR000719">
    <property type="entry name" value="Prot_kinase_dom"/>
</dbReference>
<dbReference type="GO" id="GO:0005952">
    <property type="term" value="C:cAMP-dependent protein kinase complex"/>
    <property type="evidence" value="ECO:0007669"/>
    <property type="project" value="TreeGrafter"/>
</dbReference>
<keyword evidence="6" id="KW-0067">ATP-binding</keyword>
<dbReference type="Gene3D" id="1.10.510.10">
    <property type="entry name" value="Transferase(Phosphotransferase) domain 1"/>
    <property type="match status" value="1"/>
</dbReference>
<dbReference type="PROSITE" id="PS51285">
    <property type="entry name" value="AGC_KINASE_CTER"/>
    <property type="match status" value="1"/>
</dbReference>
<dbReference type="PROSITE" id="PS00108">
    <property type="entry name" value="PROTEIN_KINASE_ST"/>
    <property type="match status" value="1"/>
</dbReference>